<sequence>MSEKPQSSAKGSTAERPRRGRRPEVAVAAVPRMAERYDPGNNLPADAVGVRSVHVCLWRCPAGPDHLYEARADAVFQSARGACPFCAGRQPSVTNRLDILHEEIAAEWDTEANAGPPSVVATANRKAWWRCSSCDHRWEAKVNRRTRDGSGCPRCAWKKNATAMSGKSQGPKLRVMVSDVALMAQRYDPANALPADKVSAHSSKVYRWRCPVGWDHVYEAQAASVFVSPHGRCPCCAGRQPSVTNRLDILHEEIAAEWDTEANGGPPIVVATSKQKASWRCAVCDYRWETSVYQRTVMGRGCRLCAQRANGAARSKPRPGRSLTEIAPTVAAQWHPTKNAPLRPEDIAAFSSKPRWWQCADGHEWEAVPSDRAGEKGSRCPVCTGHVATATTSLAAMYQEVAEEWHPTLNGKLTPHLVLPGSAKKVWWLCPQGHDYDSTVSNRTTHGGQCPFCSGRRVGYGNDLATLAQEVAEEWDYEKNHPVKPTEVTLGGAAKYWWLCKEGHSWETTVPSRVRLGTGCPRCVSYWRRSRPEIALQHELAHVLPAPMVGDAKVRTTGSTWHVDVLCMDLRIVVEYDGHYWHQDKLDRDTTKTLDLATDGWLVVRVRQVPLPTVGPWDVACEGKEPDAYTMTAQVLSSLLDAAAAAPADHPAHARLDALRTRVSVYLAAGVAQASEETDRVLAERRIKKLGPPPAELPHATLPKGPPRPKPGRSLAEKSEEMAAEWHPELNGELTAWEVSSGRNAKAWWLCSLCGQAWEASINHRTQSQILGCPDCARSRWSKPAPGQSLIDLFPEIAAEWHPTKNHPLGSEDVKPNSTQRVWWQCSLCGQDWETTCNTRMRRKNIGCPDCGRAQTAAKRSTPKSGQSLFDLHSTVAAQWHPSKNHPLTPEDVKPGSNKSVWWCCKDGHEWQAGIYDRTKSKNPTGCPDCWRSRRIHSSDTLLGLPHR</sequence>
<feature type="domain" description="Treble clef zinc finger" evidence="3">
    <location>
        <begin position="723"/>
        <end position="778"/>
    </location>
</feature>
<name>A0A4R5YMS2_KOCRO</name>
<feature type="compositionally biased region" description="Polar residues" evidence="1">
    <location>
        <begin position="1"/>
        <end position="11"/>
    </location>
</feature>
<evidence type="ECO:0000256" key="1">
    <source>
        <dbReference type="SAM" id="MobiDB-lite"/>
    </source>
</evidence>
<feature type="domain" description="Treble clef zinc finger" evidence="3">
    <location>
        <begin position="184"/>
        <end position="239"/>
    </location>
</feature>
<evidence type="ECO:0000259" key="2">
    <source>
        <dbReference type="Pfam" id="PF04480"/>
    </source>
</evidence>
<comment type="caution">
    <text evidence="4">The sequence shown here is derived from an EMBL/GenBank/DDBJ whole genome shotgun (WGS) entry which is preliminary data.</text>
</comment>
<accession>A0A4R5YMS2</accession>
<protein>
    <submittedName>
        <fullName evidence="4">DUF559 domain-containing protein</fullName>
    </submittedName>
</protein>
<organism evidence="4 5">
    <name type="scientific">Kocuria rosea</name>
    <name type="common">Deinococcus erythromyxa</name>
    <name type="synonym">Micrococcus rubens</name>
    <dbReference type="NCBI Taxonomy" id="1275"/>
    <lineage>
        <taxon>Bacteria</taxon>
        <taxon>Bacillati</taxon>
        <taxon>Actinomycetota</taxon>
        <taxon>Actinomycetes</taxon>
        <taxon>Micrococcales</taxon>
        <taxon>Micrococcaceae</taxon>
        <taxon>Kocuria</taxon>
    </lineage>
</organism>
<dbReference type="EMBL" id="SMZT01000002">
    <property type="protein sequence ID" value="TDL44667.1"/>
    <property type="molecule type" value="Genomic_DNA"/>
</dbReference>
<feature type="domain" description="Treble clef zinc finger" evidence="3">
    <location>
        <begin position="472"/>
        <end position="524"/>
    </location>
</feature>
<dbReference type="PANTHER" id="PTHR37317:SF1">
    <property type="entry name" value="ZINC-RIBBON DOMAIN-CONTAINING PROTEIN-RELATED"/>
    <property type="match status" value="1"/>
</dbReference>
<dbReference type="InterPro" id="IPR025487">
    <property type="entry name" value="DUF4379"/>
</dbReference>
<dbReference type="Pfam" id="PF04480">
    <property type="entry name" value="DUF559"/>
    <property type="match status" value="1"/>
</dbReference>
<feature type="domain" description="Treble clef zinc finger" evidence="3">
    <location>
        <begin position="34"/>
        <end position="89"/>
    </location>
</feature>
<feature type="domain" description="Treble clef zinc finger" evidence="3">
    <location>
        <begin position="331"/>
        <end position="386"/>
    </location>
</feature>
<feature type="domain" description="Treble clef zinc finger" evidence="3">
    <location>
        <begin position="877"/>
        <end position="932"/>
    </location>
</feature>
<gene>
    <name evidence="4" type="ORF">E2R59_06270</name>
</gene>
<evidence type="ECO:0000259" key="3">
    <source>
        <dbReference type="Pfam" id="PF14311"/>
    </source>
</evidence>
<dbReference type="AlphaFoldDB" id="A0A4R5YMS2"/>
<dbReference type="InterPro" id="IPR007569">
    <property type="entry name" value="DUF559"/>
</dbReference>
<dbReference type="Proteomes" id="UP000295163">
    <property type="component" value="Unassembled WGS sequence"/>
</dbReference>
<reference evidence="4 5" key="1">
    <citation type="submission" date="2019-03" db="EMBL/GenBank/DDBJ databases">
        <title>Genome Sequencing and Assembly of Various Microbes Isolated from Partially Reclaimed Soil and Acid Mine Drainage (AMD) Site.</title>
        <authorList>
            <person name="Steinbock B."/>
            <person name="Bechtold R."/>
            <person name="Sevigny J.L."/>
            <person name="Thomas D."/>
            <person name="Cuthill L.R."/>
            <person name="Aveiro Johannsen E.J."/>
            <person name="Thomas K."/>
            <person name="Ghosh A."/>
        </authorList>
    </citation>
    <scope>NUCLEOTIDE SEQUENCE [LARGE SCALE GENOMIC DNA]</scope>
    <source>
        <strain evidence="4 5">S-A3</strain>
    </source>
</reference>
<evidence type="ECO:0000313" key="4">
    <source>
        <dbReference type="EMBL" id="TDL44667.1"/>
    </source>
</evidence>
<feature type="domain" description="Treble clef zinc finger" evidence="3">
    <location>
        <begin position="254"/>
        <end position="308"/>
    </location>
</feature>
<dbReference type="PANTHER" id="PTHR37317">
    <property type="entry name" value="BLR8090 PROTEIN"/>
    <property type="match status" value="1"/>
</dbReference>
<dbReference type="Pfam" id="PF14311">
    <property type="entry name" value="DUF4379"/>
    <property type="match status" value="10"/>
</dbReference>
<feature type="domain" description="Treble clef zinc finger" evidence="3">
    <location>
        <begin position="402"/>
        <end position="456"/>
    </location>
</feature>
<dbReference type="RefSeq" id="WP_133409745.1">
    <property type="nucleotide sequence ID" value="NZ_SMZT01000002.1"/>
</dbReference>
<evidence type="ECO:0000313" key="5">
    <source>
        <dbReference type="Proteomes" id="UP000295163"/>
    </source>
</evidence>
<feature type="region of interest" description="Disordered" evidence="1">
    <location>
        <begin position="1"/>
        <end position="24"/>
    </location>
</feature>
<feature type="domain" description="DUF559" evidence="2">
    <location>
        <begin position="561"/>
        <end position="607"/>
    </location>
</feature>
<dbReference type="GeneID" id="89226921"/>
<feature type="domain" description="Treble clef zinc finger" evidence="3">
    <location>
        <begin position="797"/>
        <end position="853"/>
    </location>
</feature>
<dbReference type="Gene3D" id="3.40.960.10">
    <property type="entry name" value="VSR Endonuclease"/>
    <property type="match status" value="1"/>
</dbReference>
<proteinExistence type="predicted"/>
<feature type="domain" description="Treble clef zinc finger" evidence="3">
    <location>
        <begin position="104"/>
        <end position="156"/>
    </location>
</feature>
<feature type="region of interest" description="Disordered" evidence="1">
    <location>
        <begin position="689"/>
        <end position="719"/>
    </location>
</feature>